<sequence length="65" mass="6782">MGFYADGLDITAAGTNGVGVAGSQQCGCTLNFPDISESEASMTVSRLRSMQGLEPIEIAPEENDE</sequence>
<comment type="caution">
    <text evidence="1">The sequence shown here is derived from an EMBL/GenBank/DDBJ whole genome shotgun (WGS) entry which is preliminary data.</text>
</comment>
<dbReference type="EMBL" id="JAUSZT010000003">
    <property type="protein sequence ID" value="MDQ0998039.1"/>
    <property type="molecule type" value="Genomic_DNA"/>
</dbReference>
<dbReference type="Proteomes" id="UP001237780">
    <property type="component" value="Unassembled WGS sequence"/>
</dbReference>
<dbReference type="RefSeq" id="WP_307282508.1">
    <property type="nucleotide sequence ID" value="NZ_JAUSZT010000003.1"/>
</dbReference>
<accession>A0ABU0SBB1</accession>
<gene>
    <name evidence="1" type="ORF">QFZ34_003221</name>
</gene>
<evidence type="ECO:0000313" key="2">
    <source>
        <dbReference type="Proteomes" id="UP001237780"/>
    </source>
</evidence>
<proteinExistence type="predicted"/>
<reference evidence="1 2" key="1">
    <citation type="submission" date="2023-07" db="EMBL/GenBank/DDBJ databases">
        <title>Comparative genomics of wheat-associated soil bacteria to identify genetic determinants of phenazine resistance.</title>
        <authorList>
            <person name="Mouncey N."/>
        </authorList>
    </citation>
    <scope>NUCLEOTIDE SEQUENCE [LARGE SCALE GENOMIC DNA]</scope>
    <source>
        <strain evidence="1 2">W4I11</strain>
    </source>
</reference>
<protein>
    <submittedName>
        <fullName evidence="1">Uncharacterized protein</fullName>
    </submittedName>
</protein>
<evidence type="ECO:0000313" key="1">
    <source>
        <dbReference type="EMBL" id="MDQ0998039.1"/>
    </source>
</evidence>
<name>A0ABU0SBB1_9HYPH</name>
<keyword evidence="2" id="KW-1185">Reference proteome</keyword>
<organism evidence="1 2">
    <name type="scientific">Phyllobacterium ifriqiyense</name>
    <dbReference type="NCBI Taxonomy" id="314238"/>
    <lineage>
        <taxon>Bacteria</taxon>
        <taxon>Pseudomonadati</taxon>
        <taxon>Pseudomonadota</taxon>
        <taxon>Alphaproteobacteria</taxon>
        <taxon>Hyphomicrobiales</taxon>
        <taxon>Phyllobacteriaceae</taxon>
        <taxon>Phyllobacterium</taxon>
    </lineage>
</organism>